<evidence type="ECO:0000313" key="2">
    <source>
        <dbReference type="WBParaSite" id="HCON_00014610-00001"/>
    </source>
</evidence>
<proteinExistence type="predicted"/>
<organism evidence="1 2">
    <name type="scientific">Haemonchus contortus</name>
    <name type="common">Barber pole worm</name>
    <dbReference type="NCBI Taxonomy" id="6289"/>
    <lineage>
        <taxon>Eukaryota</taxon>
        <taxon>Metazoa</taxon>
        <taxon>Ecdysozoa</taxon>
        <taxon>Nematoda</taxon>
        <taxon>Chromadorea</taxon>
        <taxon>Rhabditida</taxon>
        <taxon>Rhabditina</taxon>
        <taxon>Rhabditomorpha</taxon>
        <taxon>Strongyloidea</taxon>
        <taxon>Trichostrongylidae</taxon>
        <taxon>Haemonchus</taxon>
    </lineage>
</organism>
<dbReference type="WBParaSite" id="HCON_00014610-00001">
    <property type="protein sequence ID" value="HCON_00014610-00001"/>
    <property type="gene ID" value="HCON_00014610"/>
</dbReference>
<dbReference type="OrthoDB" id="8193815at2759"/>
<evidence type="ECO:0000313" key="1">
    <source>
        <dbReference type="Proteomes" id="UP000025227"/>
    </source>
</evidence>
<reference evidence="2" key="1">
    <citation type="submission" date="2020-12" db="UniProtKB">
        <authorList>
            <consortium name="WormBaseParasite"/>
        </authorList>
    </citation>
    <scope>IDENTIFICATION</scope>
    <source>
        <strain evidence="2">MHco3</strain>
    </source>
</reference>
<protein>
    <submittedName>
        <fullName evidence="2">Integrase</fullName>
    </submittedName>
</protein>
<sequence>MTKARDLVDHAKKMEIRWAGHVMRYSDDRWSRAVTNWIPRDIKRTPGRPPTRWSDFFTKTLNGESVLPLVSRASTIHRITLTRDRDEWRRYWTRSMINEITGDNRDERGFSQPSHMNLKRW</sequence>
<name>A0A7I4XX42_HAECO</name>
<keyword evidence="1" id="KW-1185">Reference proteome</keyword>
<dbReference type="AlphaFoldDB" id="A0A7I4XX42"/>
<dbReference type="Proteomes" id="UP000025227">
    <property type="component" value="Unplaced"/>
</dbReference>
<accession>A0A7I4XX42</accession>